<dbReference type="PANTHER" id="PTHR10039:SF14">
    <property type="entry name" value="NACHT DOMAIN-CONTAINING PROTEIN"/>
    <property type="match status" value="1"/>
</dbReference>
<keyword evidence="1" id="KW-0677">Repeat</keyword>
<sequence>MASHMFTGASIGTISNSTFVVHAHLEKSAFDRLEVAVAHSALHDAPARTDESRCHQHTRVNVLDNLERWAQGLCDEGAAIFWLHGGAGAGKSAIMQTLAERCVAQKLALGCFFFSRSDPTRNTAETLIPTLLYQLAQLFPSVLKALDSTINRGSVKKSFQAQLCSLFVPALQHLVRLGSISASPQSPRVFLIDGLDECGDLAQQQAIIQAVARVCNEHHLPVKFLVASRPEQAISTSFRWYQEENCVLGIISLSEDPGAKDDIRRFIKDEFLKIRLRHPFKTMIPSEWPNLYEINRLVWRSSSHFIYASTALRYIWSPKESPVRSLQVVLGLEVSRTISPFSDLDVLYRHILGPTCIMLDCSHNDLHIFMADMTPLVTLSKSGPYKMQEEVVKILHTSFRDFLLDQSRSGSLHIDKAAYLASKLKRCFQLLDLYSQKQCTTPNWPTRPAALFRPPYLSLTDQIIITIKRAGHIVATQEFLYRHGLSALYQFELRFNDVYQKMSTVIDHLVRFVIAVHSVKTFDSSRLFRTSLDDFFDILDSYLANEINALAPAILPSIFLGIPPHVVREILSYHCRDSPSYQLVTTTWYNQSQQRVSVLDLVTTEDLASIRHSANGSPKRLAVAAEAILEYIVIGGVQLYRSSTHKSWLQRTKPGKLIATGTPKLASVLHTECVKSLGLQEDKSLSIVLRPNYHFSRDELERQCKTLRLVFNLLGVLLWLLPKAGFSERILVYSRRTFPQYVYQFEPGLARRARRCLDEYAARVQNAKLEELGQRIENGDANALIAKSRMFYLDAQD</sequence>
<feature type="domain" description="Nephrocystin 3-like N-terminal" evidence="2">
    <location>
        <begin position="67"/>
        <end position="229"/>
    </location>
</feature>
<dbReference type="Gene3D" id="3.40.50.300">
    <property type="entry name" value="P-loop containing nucleotide triphosphate hydrolases"/>
    <property type="match status" value="1"/>
</dbReference>
<name>A0A8H5EZZ3_9AGAR</name>
<evidence type="ECO:0000256" key="1">
    <source>
        <dbReference type="ARBA" id="ARBA00022737"/>
    </source>
</evidence>
<evidence type="ECO:0000259" key="2">
    <source>
        <dbReference type="Pfam" id="PF24883"/>
    </source>
</evidence>
<dbReference type="SUPFAM" id="SSF52540">
    <property type="entry name" value="P-loop containing nucleoside triphosphate hydrolases"/>
    <property type="match status" value="1"/>
</dbReference>
<dbReference type="PANTHER" id="PTHR10039">
    <property type="entry name" value="AMELOGENIN"/>
    <property type="match status" value="1"/>
</dbReference>
<dbReference type="OrthoDB" id="4062651at2759"/>
<gene>
    <name evidence="3" type="ORF">D9619_011014</name>
</gene>
<accession>A0A8H5EZZ3</accession>
<organism evidence="3 4">
    <name type="scientific">Psilocybe cf. subviscida</name>
    <dbReference type="NCBI Taxonomy" id="2480587"/>
    <lineage>
        <taxon>Eukaryota</taxon>
        <taxon>Fungi</taxon>
        <taxon>Dikarya</taxon>
        <taxon>Basidiomycota</taxon>
        <taxon>Agaricomycotina</taxon>
        <taxon>Agaricomycetes</taxon>
        <taxon>Agaricomycetidae</taxon>
        <taxon>Agaricales</taxon>
        <taxon>Agaricineae</taxon>
        <taxon>Strophariaceae</taxon>
        <taxon>Psilocybe</taxon>
    </lineage>
</organism>
<evidence type="ECO:0000313" key="4">
    <source>
        <dbReference type="Proteomes" id="UP000567179"/>
    </source>
</evidence>
<dbReference type="Pfam" id="PF24883">
    <property type="entry name" value="NPHP3_N"/>
    <property type="match status" value="1"/>
</dbReference>
<dbReference type="Proteomes" id="UP000567179">
    <property type="component" value="Unassembled WGS sequence"/>
</dbReference>
<reference evidence="3 4" key="1">
    <citation type="journal article" date="2020" name="ISME J.">
        <title>Uncovering the hidden diversity of litter-decomposition mechanisms in mushroom-forming fungi.</title>
        <authorList>
            <person name="Floudas D."/>
            <person name="Bentzer J."/>
            <person name="Ahren D."/>
            <person name="Johansson T."/>
            <person name="Persson P."/>
            <person name="Tunlid A."/>
        </authorList>
    </citation>
    <scope>NUCLEOTIDE SEQUENCE [LARGE SCALE GENOMIC DNA]</scope>
    <source>
        <strain evidence="3 4">CBS 101986</strain>
    </source>
</reference>
<keyword evidence="4" id="KW-1185">Reference proteome</keyword>
<dbReference type="EMBL" id="JAACJJ010000030">
    <property type="protein sequence ID" value="KAF5318477.1"/>
    <property type="molecule type" value="Genomic_DNA"/>
</dbReference>
<dbReference type="InterPro" id="IPR027417">
    <property type="entry name" value="P-loop_NTPase"/>
</dbReference>
<proteinExistence type="predicted"/>
<dbReference type="AlphaFoldDB" id="A0A8H5EZZ3"/>
<dbReference type="InterPro" id="IPR056884">
    <property type="entry name" value="NPHP3-like_N"/>
</dbReference>
<evidence type="ECO:0000313" key="3">
    <source>
        <dbReference type="EMBL" id="KAF5318477.1"/>
    </source>
</evidence>
<protein>
    <recommendedName>
        <fullName evidence="2">Nephrocystin 3-like N-terminal domain-containing protein</fullName>
    </recommendedName>
</protein>
<comment type="caution">
    <text evidence="3">The sequence shown here is derived from an EMBL/GenBank/DDBJ whole genome shotgun (WGS) entry which is preliminary data.</text>
</comment>